<dbReference type="OrthoDB" id="14196at2"/>
<dbReference type="SUPFAM" id="SSF54534">
    <property type="entry name" value="FKBP-like"/>
    <property type="match status" value="2"/>
</dbReference>
<dbReference type="GO" id="GO:0043165">
    <property type="term" value="P:Gram-negative-bacterium-type cell outer membrane assembly"/>
    <property type="evidence" value="ECO:0007669"/>
    <property type="project" value="InterPro"/>
</dbReference>
<evidence type="ECO:0000256" key="5">
    <source>
        <dbReference type="ARBA" id="ARBA00023186"/>
    </source>
</evidence>
<keyword evidence="5 7" id="KW-0143">Chaperone</keyword>
<dbReference type="AlphaFoldDB" id="A0A2N5XY35"/>
<dbReference type="InterPro" id="IPR023034">
    <property type="entry name" value="PPIase_SurA"/>
</dbReference>
<comment type="domain">
    <text evidence="7">The PPIase activity resides only in the second parvulin domain. The N-terminal region and the C-terminal tail are necessary and sufficient for the chaperone activity of SurA. The PPIase activity is dispensable for SurA to function as a chaperone. The N-terminal region and the C-terminal tail are also required for porin recognition.</text>
</comment>
<accession>A0A2N5XY35</accession>
<keyword evidence="2 7" id="KW-0677">Repeat</keyword>
<dbReference type="InterPro" id="IPR050280">
    <property type="entry name" value="OMP_Chaperone_SurA"/>
</dbReference>
<dbReference type="Gene3D" id="3.10.50.40">
    <property type="match status" value="2"/>
</dbReference>
<dbReference type="GO" id="GO:0006457">
    <property type="term" value="P:protein folding"/>
    <property type="evidence" value="ECO:0007669"/>
    <property type="project" value="UniProtKB-UniRule"/>
</dbReference>
<dbReference type="HAMAP" id="MF_01183">
    <property type="entry name" value="Chaperone_SurA"/>
    <property type="match status" value="1"/>
</dbReference>
<keyword evidence="4 7" id="KW-0697">Rotamase</keyword>
<dbReference type="SUPFAM" id="SSF109998">
    <property type="entry name" value="Triger factor/SurA peptide-binding domain-like"/>
    <property type="match status" value="1"/>
</dbReference>
<proteinExistence type="inferred from homology"/>
<evidence type="ECO:0000256" key="7">
    <source>
        <dbReference type="HAMAP-Rule" id="MF_01183"/>
    </source>
</evidence>
<comment type="function">
    <text evidence="7">Chaperone involved in the correct folding and assembly of outer membrane proteins. Recognizes specific patterns of aromatic residues and the orientation of their side chains, which are found more frequently in integral outer membrane proteins. May act in both early periplasmic and late outer membrane-associated steps of protein maturation.</text>
</comment>
<dbReference type="PROSITE" id="PS50198">
    <property type="entry name" value="PPIC_PPIASE_2"/>
    <property type="match status" value="2"/>
</dbReference>
<dbReference type="InterPro" id="IPR046357">
    <property type="entry name" value="PPIase_dom_sf"/>
</dbReference>
<comment type="catalytic activity">
    <reaction evidence="7">
        <text>[protein]-peptidylproline (omega=180) = [protein]-peptidylproline (omega=0)</text>
        <dbReference type="Rhea" id="RHEA:16237"/>
        <dbReference type="Rhea" id="RHEA-COMP:10747"/>
        <dbReference type="Rhea" id="RHEA-COMP:10748"/>
        <dbReference type="ChEBI" id="CHEBI:83833"/>
        <dbReference type="ChEBI" id="CHEBI:83834"/>
        <dbReference type="EC" id="5.2.1.8"/>
    </reaction>
</comment>
<dbReference type="GO" id="GO:0051082">
    <property type="term" value="F:unfolded protein binding"/>
    <property type="evidence" value="ECO:0007669"/>
    <property type="project" value="UniProtKB-UniRule"/>
</dbReference>
<dbReference type="Pfam" id="PF00639">
    <property type="entry name" value="Rotamase"/>
    <property type="match status" value="2"/>
</dbReference>
<dbReference type="PANTHER" id="PTHR47637">
    <property type="entry name" value="CHAPERONE SURA"/>
    <property type="match status" value="1"/>
</dbReference>
<feature type="chain" id="PRO_5015013208" description="Chaperone SurA" evidence="7">
    <location>
        <begin position="25"/>
        <end position="426"/>
    </location>
</feature>
<comment type="caution">
    <text evidence="9">The sequence shown here is derived from an EMBL/GenBank/DDBJ whole genome shotgun (WGS) entry which is preliminary data.</text>
</comment>
<reference evidence="10" key="1">
    <citation type="submission" date="2017-11" db="EMBL/GenBank/DDBJ databases">
        <title>The draft genome sequence of Chromatocurvus sp. F02.</title>
        <authorList>
            <person name="Du Z.-J."/>
            <person name="Chang Y.-Q."/>
        </authorList>
    </citation>
    <scope>NUCLEOTIDE SEQUENCE [LARGE SCALE GENOMIC DNA]</scope>
    <source>
        <strain evidence="10">F02</strain>
    </source>
</reference>
<dbReference type="RefSeq" id="WP_101522804.1">
    <property type="nucleotide sequence ID" value="NZ_PKLZ01000017.1"/>
</dbReference>
<keyword evidence="6 7" id="KW-0413">Isomerase</keyword>
<dbReference type="Proteomes" id="UP000234845">
    <property type="component" value="Unassembled WGS sequence"/>
</dbReference>
<evidence type="ECO:0000256" key="6">
    <source>
        <dbReference type="ARBA" id="ARBA00023235"/>
    </source>
</evidence>
<dbReference type="InterPro" id="IPR023058">
    <property type="entry name" value="PPIase_PpiC_CS"/>
</dbReference>
<organism evidence="9 10">
    <name type="scientific">Kineobactrum sediminis</name>
    <dbReference type="NCBI Taxonomy" id="1905677"/>
    <lineage>
        <taxon>Bacteria</taxon>
        <taxon>Pseudomonadati</taxon>
        <taxon>Pseudomonadota</taxon>
        <taxon>Gammaproteobacteria</taxon>
        <taxon>Cellvibrionales</taxon>
        <taxon>Halieaceae</taxon>
        <taxon>Kineobactrum</taxon>
    </lineage>
</organism>
<sequence precursor="true">MTIKSVLLAFGMAALLLAAGSGHAQTQMLDQVVAIVDDDVVMASELRERVQGITQTLRSRGVEVPPEDVLIRETLDRLIIESIQLQIGNRVGARISDAQLNAAMERIAAQNQMSPEQFRVALEQEGQSYAEMREQIRREMIIQRVQSGNVNQRIQISEEEVDNFLTSPEGKKLSQPEYRVLHALLPISADAPEKEITEARAYLQQLLQRIRGGESFDQVISGNSGPYTFSGGDLGWRKLEDLPTLFSDIVPSLAVGTTSDPVRSPSGLHLVHVAEMKGGTQIVNQTKVRHILLRPSEIMTSEQAEAKIMALRERAEDGEDFGELAREHSEDIGSAAEGGDLGWTMTGQMVPEFDQAIANTETGEISDPVRTQFGWHILEILDRREQDMTQDAIRAQATDALRQRKYDEELDVWLRKIRDEAFVDIK</sequence>
<dbReference type="Gene3D" id="1.10.4030.10">
    <property type="entry name" value="Porin chaperone SurA, peptide-binding domain"/>
    <property type="match status" value="1"/>
</dbReference>
<dbReference type="InterPro" id="IPR015391">
    <property type="entry name" value="SurA_N"/>
</dbReference>
<keyword evidence="10" id="KW-1185">Reference proteome</keyword>
<evidence type="ECO:0000256" key="1">
    <source>
        <dbReference type="ARBA" id="ARBA00022729"/>
    </source>
</evidence>
<comment type="subcellular location">
    <subcellularLocation>
        <location evidence="7">Periplasm</location>
    </subcellularLocation>
    <text evidence="7">Is capable of associating with the outer membrane.</text>
</comment>
<evidence type="ECO:0000313" key="10">
    <source>
        <dbReference type="Proteomes" id="UP000234845"/>
    </source>
</evidence>
<dbReference type="GO" id="GO:0030288">
    <property type="term" value="C:outer membrane-bounded periplasmic space"/>
    <property type="evidence" value="ECO:0007669"/>
    <property type="project" value="InterPro"/>
</dbReference>
<dbReference type="InterPro" id="IPR000297">
    <property type="entry name" value="PPIase_PpiC"/>
</dbReference>
<feature type="domain" description="PpiC" evidence="8">
    <location>
        <begin position="283"/>
        <end position="382"/>
    </location>
</feature>
<evidence type="ECO:0000256" key="3">
    <source>
        <dbReference type="ARBA" id="ARBA00022764"/>
    </source>
</evidence>
<dbReference type="GO" id="GO:0003755">
    <property type="term" value="F:peptidyl-prolyl cis-trans isomerase activity"/>
    <property type="evidence" value="ECO:0007669"/>
    <property type="project" value="UniProtKB-UniRule"/>
</dbReference>
<protein>
    <recommendedName>
        <fullName evidence="7">Chaperone SurA</fullName>
    </recommendedName>
    <alternativeName>
        <fullName evidence="7">Peptidyl-prolyl cis-trans isomerase SurA</fullName>
        <shortName evidence="7">PPIase SurA</shortName>
        <ecNumber evidence="7">5.2.1.8</ecNumber>
    </alternativeName>
    <alternativeName>
        <fullName evidence="7">Rotamase SurA</fullName>
    </alternativeName>
</protein>
<dbReference type="InterPro" id="IPR027304">
    <property type="entry name" value="Trigger_fact/SurA_dom_sf"/>
</dbReference>
<name>A0A2N5XY35_9GAMM</name>
<evidence type="ECO:0000313" key="9">
    <source>
        <dbReference type="EMBL" id="PLW81058.1"/>
    </source>
</evidence>
<dbReference type="GO" id="GO:0050821">
    <property type="term" value="P:protein stabilization"/>
    <property type="evidence" value="ECO:0007669"/>
    <property type="project" value="InterPro"/>
</dbReference>
<evidence type="ECO:0000256" key="2">
    <source>
        <dbReference type="ARBA" id="ARBA00022737"/>
    </source>
</evidence>
<dbReference type="EMBL" id="PKLZ01000017">
    <property type="protein sequence ID" value="PLW81058.1"/>
    <property type="molecule type" value="Genomic_DNA"/>
</dbReference>
<dbReference type="Pfam" id="PF09312">
    <property type="entry name" value="SurA_N"/>
    <property type="match status" value="1"/>
</dbReference>
<dbReference type="GO" id="GO:0042277">
    <property type="term" value="F:peptide binding"/>
    <property type="evidence" value="ECO:0007669"/>
    <property type="project" value="InterPro"/>
</dbReference>
<evidence type="ECO:0000259" key="8">
    <source>
        <dbReference type="PROSITE" id="PS50198"/>
    </source>
</evidence>
<dbReference type="PANTHER" id="PTHR47637:SF1">
    <property type="entry name" value="CHAPERONE SURA"/>
    <property type="match status" value="1"/>
</dbReference>
<keyword evidence="1 7" id="KW-0732">Signal</keyword>
<keyword evidence="3 7" id="KW-0574">Periplasm</keyword>
<feature type="domain" description="PpiC" evidence="8">
    <location>
        <begin position="175"/>
        <end position="275"/>
    </location>
</feature>
<gene>
    <name evidence="7" type="primary">surA</name>
    <name evidence="9" type="ORF">CWI75_17395</name>
</gene>
<dbReference type="PROSITE" id="PS01096">
    <property type="entry name" value="PPIC_PPIASE_1"/>
    <property type="match status" value="1"/>
</dbReference>
<feature type="signal peptide" evidence="7">
    <location>
        <begin position="1"/>
        <end position="24"/>
    </location>
</feature>
<dbReference type="EC" id="5.2.1.8" evidence="7"/>
<evidence type="ECO:0000256" key="4">
    <source>
        <dbReference type="ARBA" id="ARBA00023110"/>
    </source>
</evidence>